<comment type="caution">
    <text evidence="2">The sequence shown here is derived from an EMBL/GenBank/DDBJ whole genome shotgun (WGS) entry which is preliminary data.</text>
</comment>
<dbReference type="EMBL" id="JBEAFC010000004">
    <property type="protein sequence ID" value="KAL1560833.1"/>
    <property type="molecule type" value="Genomic_DNA"/>
</dbReference>
<evidence type="ECO:0000256" key="1">
    <source>
        <dbReference type="SAM" id="MobiDB-lite"/>
    </source>
</evidence>
<evidence type="ECO:0000313" key="2">
    <source>
        <dbReference type="EMBL" id="KAL1560833.1"/>
    </source>
</evidence>
<protein>
    <submittedName>
        <fullName evidence="2">Uncharacterized protein</fullName>
    </submittedName>
</protein>
<dbReference type="Proteomes" id="UP001567538">
    <property type="component" value="Unassembled WGS sequence"/>
</dbReference>
<proteinExistence type="predicted"/>
<feature type="region of interest" description="Disordered" evidence="1">
    <location>
        <begin position="54"/>
        <end position="85"/>
    </location>
</feature>
<dbReference type="AlphaFoldDB" id="A0ABD1HWK7"/>
<organism evidence="2 3">
    <name type="scientific">Salvia divinorum</name>
    <name type="common">Maria pastora</name>
    <name type="synonym">Diviner's sage</name>
    <dbReference type="NCBI Taxonomy" id="28513"/>
    <lineage>
        <taxon>Eukaryota</taxon>
        <taxon>Viridiplantae</taxon>
        <taxon>Streptophyta</taxon>
        <taxon>Embryophyta</taxon>
        <taxon>Tracheophyta</taxon>
        <taxon>Spermatophyta</taxon>
        <taxon>Magnoliopsida</taxon>
        <taxon>eudicotyledons</taxon>
        <taxon>Gunneridae</taxon>
        <taxon>Pentapetalae</taxon>
        <taxon>asterids</taxon>
        <taxon>lamiids</taxon>
        <taxon>Lamiales</taxon>
        <taxon>Lamiaceae</taxon>
        <taxon>Nepetoideae</taxon>
        <taxon>Mentheae</taxon>
        <taxon>Salviinae</taxon>
        <taxon>Salvia</taxon>
        <taxon>Salvia subgen. Calosphace</taxon>
    </lineage>
</organism>
<accession>A0ABD1HWK7</accession>
<feature type="compositionally biased region" description="Acidic residues" evidence="1">
    <location>
        <begin position="70"/>
        <end position="85"/>
    </location>
</feature>
<gene>
    <name evidence="2" type="ORF">AAHA92_11003</name>
</gene>
<name>A0ABD1HWK7_SALDI</name>
<sequence>MAVEDFRALSLVMERVRSCGNSPLRLEFLAYWSMVSVISGVEFELVTIVSRGKATVEEEAGDGRHSGGKEEEEGGGEDEDKVEEN</sequence>
<keyword evidence="3" id="KW-1185">Reference proteome</keyword>
<reference evidence="2 3" key="1">
    <citation type="submission" date="2024-06" db="EMBL/GenBank/DDBJ databases">
        <title>A chromosome level genome sequence of Diviner's sage (Salvia divinorum).</title>
        <authorList>
            <person name="Ford S.A."/>
            <person name="Ro D.-K."/>
            <person name="Ness R.W."/>
            <person name="Phillips M.A."/>
        </authorList>
    </citation>
    <scope>NUCLEOTIDE SEQUENCE [LARGE SCALE GENOMIC DNA]</scope>
    <source>
        <strain evidence="2">SAF-2024a</strain>
        <tissue evidence="2">Leaf</tissue>
    </source>
</reference>
<evidence type="ECO:0000313" key="3">
    <source>
        <dbReference type="Proteomes" id="UP001567538"/>
    </source>
</evidence>